<keyword evidence="3" id="KW-1185">Reference proteome</keyword>
<evidence type="ECO:0000256" key="1">
    <source>
        <dbReference type="SAM" id="SignalP"/>
    </source>
</evidence>
<evidence type="ECO:0008006" key="4">
    <source>
        <dbReference type="Google" id="ProtNLM"/>
    </source>
</evidence>
<name>A0A7G2CLU7_9TRYP</name>
<accession>A0A7G2CLU7</accession>
<dbReference type="Proteomes" id="UP000515908">
    <property type="component" value="Chromosome 15"/>
</dbReference>
<proteinExistence type="predicted"/>
<dbReference type="VEuPathDB" id="TriTrypDB:ADEAN_000740700"/>
<dbReference type="AlphaFoldDB" id="A0A7G2CLU7"/>
<keyword evidence="1" id="KW-0732">Signal</keyword>
<feature type="signal peptide" evidence="1">
    <location>
        <begin position="1"/>
        <end position="21"/>
    </location>
</feature>
<gene>
    <name evidence="2" type="ORF">ADEAN_000740700</name>
</gene>
<reference evidence="2 3" key="1">
    <citation type="submission" date="2020-08" db="EMBL/GenBank/DDBJ databases">
        <authorList>
            <person name="Newling K."/>
            <person name="Davey J."/>
            <person name="Forrester S."/>
        </authorList>
    </citation>
    <scope>NUCLEOTIDE SEQUENCE [LARGE SCALE GENOMIC DNA]</scope>
    <source>
        <strain evidence="3">Crithidia deanei Carvalho (ATCC PRA-265)</strain>
    </source>
</reference>
<dbReference type="EMBL" id="LR877159">
    <property type="protein sequence ID" value="CAD2219894.1"/>
    <property type="molecule type" value="Genomic_DNA"/>
</dbReference>
<evidence type="ECO:0000313" key="3">
    <source>
        <dbReference type="Proteomes" id="UP000515908"/>
    </source>
</evidence>
<dbReference type="InterPro" id="IPR009030">
    <property type="entry name" value="Growth_fac_rcpt_cys_sf"/>
</dbReference>
<feature type="chain" id="PRO_5028839606" description="Surface antigen-like protein" evidence="1">
    <location>
        <begin position="22"/>
        <end position="114"/>
    </location>
</feature>
<dbReference type="SUPFAM" id="SSF57184">
    <property type="entry name" value="Growth factor receptor domain"/>
    <property type="match status" value="1"/>
</dbReference>
<protein>
    <recommendedName>
        <fullName evidence="4">Surface antigen-like protein</fullName>
    </recommendedName>
</protein>
<organism evidence="2 3">
    <name type="scientific">Angomonas deanei</name>
    <dbReference type="NCBI Taxonomy" id="59799"/>
    <lineage>
        <taxon>Eukaryota</taxon>
        <taxon>Discoba</taxon>
        <taxon>Euglenozoa</taxon>
        <taxon>Kinetoplastea</taxon>
        <taxon>Metakinetoplastina</taxon>
        <taxon>Trypanosomatida</taxon>
        <taxon>Trypanosomatidae</taxon>
        <taxon>Strigomonadinae</taxon>
        <taxon>Angomonas</taxon>
    </lineage>
</organism>
<sequence>MPSLRSLAVLLVLLTLHSVSAFYCIFPCQTCKDEQCATCVTGYHMDNDTKHCVPDCHLTSCRSCGAPNICILCEVGYYVNAEAGCTSKVSEASSTTQWIVLVAAVITALSAYVA</sequence>
<evidence type="ECO:0000313" key="2">
    <source>
        <dbReference type="EMBL" id="CAD2219894.1"/>
    </source>
</evidence>